<name>J3MZ52_ORYBR</name>
<organism evidence="2">
    <name type="scientific">Oryza brachyantha</name>
    <name type="common">malo sina</name>
    <dbReference type="NCBI Taxonomy" id="4533"/>
    <lineage>
        <taxon>Eukaryota</taxon>
        <taxon>Viridiplantae</taxon>
        <taxon>Streptophyta</taxon>
        <taxon>Embryophyta</taxon>
        <taxon>Tracheophyta</taxon>
        <taxon>Spermatophyta</taxon>
        <taxon>Magnoliopsida</taxon>
        <taxon>Liliopsida</taxon>
        <taxon>Poales</taxon>
        <taxon>Poaceae</taxon>
        <taxon>BOP clade</taxon>
        <taxon>Oryzoideae</taxon>
        <taxon>Oryzeae</taxon>
        <taxon>Oryzinae</taxon>
        <taxon>Oryza</taxon>
    </lineage>
</organism>
<evidence type="ECO:0000313" key="3">
    <source>
        <dbReference type="Proteomes" id="UP000006038"/>
    </source>
</evidence>
<feature type="compositionally biased region" description="Basic and acidic residues" evidence="1">
    <location>
        <begin position="57"/>
        <end position="69"/>
    </location>
</feature>
<proteinExistence type="predicted"/>
<reference evidence="2" key="1">
    <citation type="journal article" date="2013" name="Nat. Commun.">
        <title>Whole-genome sequencing of Oryza brachyantha reveals mechanisms underlying Oryza genome evolution.</title>
        <authorList>
            <person name="Chen J."/>
            <person name="Huang Q."/>
            <person name="Gao D."/>
            <person name="Wang J."/>
            <person name="Lang Y."/>
            <person name="Liu T."/>
            <person name="Li B."/>
            <person name="Bai Z."/>
            <person name="Luis Goicoechea J."/>
            <person name="Liang C."/>
            <person name="Chen C."/>
            <person name="Zhang W."/>
            <person name="Sun S."/>
            <person name="Liao Y."/>
            <person name="Zhang X."/>
            <person name="Yang L."/>
            <person name="Song C."/>
            <person name="Wang M."/>
            <person name="Shi J."/>
            <person name="Liu G."/>
            <person name="Liu J."/>
            <person name="Zhou H."/>
            <person name="Zhou W."/>
            <person name="Yu Q."/>
            <person name="An N."/>
            <person name="Chen Y."/>
            <person name="Cai Q."/>
            <person name="Wang B."/>
            <person name="Liu B."/>
            <person name="Min J."/>
            <person name="Huang Y."/>
            <person name="Wu H."/>
            <person name="Li Z."/>
            <person name="Zhang Y."/>
            <person name="Yin Y."/>
            <person name="Song W."/>
            <person name="Jiang J."/>
            <person name="Jackson S.A."/>
            <person name="Wing R.A."/>
            <person name="Wang J."/>
            <person name="Chen M."/>
        </authorList>
    </citation>
    <scope>NUCLEOTIDE SEQUENCE [LARGE SCALE GENOMIC DNA]</scope>
    <source>
        <strain evidence="2">cv. IRGC 101232</strain>
    </source>
</reference>
<dbReference type="EnsemblPlants" id="OB09G22810.1">
    <property type="protein sequence ID" value="OB09G22810.1"/>
    <property type="gene ID" value="OB09G22810"/>
</dbReference>
<protein>
    <submittedName>
        <fullName evidence="2">Uncharacterized protein</fullName>
    </submittedName>
</protein>
<evidence type="ECO:0000256" key="1">
    <source>
        <dbReference type="SAM" id="MobiDB-lite"/>
    </source>
</evidence>
<dbReference type="Proteomes" id="UP000006038">
    <property type="component" value="Chromosome 9"/>
</dbReference>
<feature type="region of interest" description="Disordered" evidence="1">
    <location>
        <begin position="36"/>
        <end position="77"/>
    </location>
</feature>
<dbReference type="HOGENOM" id="CLU_2112670_0_0_1"/>
<dbReference type="Gramene" id="OB09G22810.1">
    <property type="protein sequence ID" value="OB09G22810.1"/>
    <property type="gene ID" value="OB09G22810"/>
</dbReference>
<dbReference type="AlphaFoldDB" id="J3MZ52"/>
<reference evidence="2" key="2">
    <citation type="submission" date="2013-04" db="UniProtKB">
        <authorList>
            <consortium name="EnsemblPlants"/>
        </authorList>
    </citation>
    <scope>IDENTIFICATION</scope>
</reference>
<accession>J3MZ52</accession>
<sequence>MSTEQSAEYLRRWWIWISVGLRAATAEQMSHQKLAWSREEEATASAPVASSGARAGRPADRLEAERSRMEASGGVASERQWRWGSPVAGTAASSYRLRSIRREAFPRRVLHCSPM</sequence>
<evidence type="ECO:0000313" key="2">
    <source>
        <dbReference type="EnsemblPlants" id="OB09G22810.1"/>
    </source>
</evidence>
<keyword evidence="3" id="KW-1185">Reference proteome</keyword>